<sequence length="206" mass="22363">MESLSLFPATLTLVAANVLASLYAWLNPAFLMSNVFDIAAIREKREWHRLVTSGFLHLNTFHLFINMFVLFQFGAVVETTIGTAGFLIVYAASLLGGNLWALLENFRTPTYRALGASGAVSGVVFSFCLFAPLTLLWIFFILPLPAFVFAVLFIVISTILAQRENRMFGHEAHIGGALAGVLATIAVEPASLSYFASQVSSFFGGG</sequence>
<feature type="transmembrane region" description="Helical" evidence="7">
    <location>
        <begin position="81"/>
        <end position="101"/>
    </location>
</feature>
<protein>
    <submittedName>
        <fullName evidence="9">Rhomboid family intramembrane serine protease</fullName>
    </submittedName>
</protein>
<feature type="transmembrane region" description="Helical" evidence="7">
    <location>
        <begin position="47"/>
        <end position="69"/>
    </location>
</feature>
<dbReference type="EMBL" id="QWFX01000006">
    <property type="protein sequence ID" value="RIJ30279.1"/>
    <property type="molecule type" value="Genomic_DNA"/>
</dbReference>
<feature type="domain" description="Peptidase S54 rhomboid" evidence="8">
    <location>
        <begin position="45"/>
        <end position="186"/>
    </location>
</feature>
<proteinExistence type="inferred from homology"/>
<evidence type="ECO:0000256" key="3">
    <source>
        <dbReference type="ARBA" id="ARBA00022692"/>
    </source>
</evidence>
<evidence type="ECO:0000256" key="2">
    <source>
        <dbReference type="ARBA" id="ARBA00009045"/>
    </source>
</evidence>
<organism evidence="9 10">
    <name type="scientific">Henriciella mobilis</name>
    <dbReference type="NCBI Taxonomy" id="2305467"/>
    <lineage>
        <taxon>Bacteria</taxon>
        <taxon>Pseudomonadati</taxon>
        <taxon>Pseudomonadota</taxon>
        <taxon>Alphaproteobacteria</taxon>
        <taxon>Hyphomonadales</taxon>
        <taxon>Hyphomonadaceae</taxon>
        <taxon>Henriciella</taxon>
    </lineage>
</organism>
<reference evidence="9 10" key="1">
    <citation type="submission" date="2018-08" db="EMBL/GenBank/DDBJ databases">
        <title>Henriciella mobilis sp. nov., isolated from seawater.</title>
        <authorList>
            <person name="Cheng H."/>
            <person name="Wu Y.-H."/>
            <person name="Xu X.-W."/>
            <person name="Guo L.-L."/>
        </authorList>
    </citation>
    <scope>NUCLEOTIDE SEQUENCE [LARGE SCALE GENOMIC DNA]</scope>
    <source>
        <strain evidence="9 10">JN25</strain>
    </source>
</reference>
<dbReference type="Pfam" id="PF01694">
    <property type="entry name" value="Rhomboid"/>
    <property type="match status" value="1"/>
</dbReference>
<dbReference type="Proteomes" id="UP000266385">
    <property type="component" value="Unassembled WGS sequence"/>
</dbReference>
<evidence type="ECO:0000256" key="7">
    <source>
        <dbReference type="SAM" id="Phobius"/>
    </source>
</evidence>
<dbReference type="PANTHER" id="PTHR43731:SF14">
    <property type="entry name" value="PRESENILIN-ASSOCIATED RHOMBOID-LIKE PROTEIN, MITOCHONDRIAL"/>
    <property type="match status" value="1"/>
</dbReference>
<dbReference type="GO" id="GO:0004252">
    <property type="term" value="F:serine-type endopeptidase activity"/>
    <property type="evidence" value="ECO:0007669"/>
    <property type="project" value="InterPro"/>
</dbReference>
<dbReference type="PANTHER" id="PTHR43731">
    <property type="entry name" value="RHOMBOID PROTEASE"/>
    <property type="match status" value="1"/>
</dbReference>
<dbReference type="InterPro" id="IPR050925">
    <property type="entry name" value="Rhomboid_protease_S54"/>
</dbReference>
<evidence type="ECO:0000256" key="5">
    <source>
        <dbReference type="ARBA" id="ARBA00022989"/>
    </source>
</evidence>
<keyword evidence="9" id="KW-0645">Protease</keyword>
<dbReference type="InterPro" id="IPR022764">
    <property type="entry name" value="Peptidase_S54_rhomboid_dom"/>
</dbReference>
<feature type="transmembrane region" description="Helical" evidence="7">
    <location>
        <begin position="173"/>
        <end position="196"/>
    </location>
</feature>
<evidence type="ECO:0000256" key="6">
    <source>
        <dbReference type="ARBA" id="ARBA00023136"/>
    </source>
</evidence>
<comment type="similarity">
    <text evidence="2">Belongs to the peptidase S54 family.</text>
</comment>
<dbReference type="Gene3D" id="1.20.1540.10">
    <property type="entry name" value="Rhomboid-like"/>
    <property type="match status" value="1"/>
</dbReference>
<keyword evidence="6 7" id="KW-0472">Membrane</keyword>
<dbReference type="OrthoDB" id="9797190at2"/>
<name>A0A399RKJ3_9PROT</name>
<dbReference type="SUPFAM" id="SSF144091">
    <property type="entry name" value="Rhomboid-like"/>
    <property type="match status" value="1"/>
</dbReference>
<evidence type="ECO:0000256" key="4">
    <source>
        <dbReference type="ARBA" id="ARBA00022801"/>
    </source>
</evidence>
<evidence type="ECO:0000313" key="10">
    <source>
        <dbReference type="Proteomes" id="UP000266385"/>
    </source>
</evidence>
<feature type="transmembrane region" description="Helical" evidence="7">
    <location>
        <begin position="6"/>
        <end position="26"/>
    </location>
</feature>
<keyword evidence="4" id="KW-0378">Hydrolase</keyword>
<keyword evidence="5 7" id="KW-1133">Transmembrane helix</keyword>
<dbReference type="InterPro" id="IPR035952">
    <property type="entry name" value="Rhomboid-like_sf"/>
</dbReference>
<accession>A0A399RKJ3</accession>
<evidence type="ECO:0000313" key="9">
    <source>
        <dbReference type="EMBL" id="RIJ30279.1"/>
    </source>
</evidence>
<dbReference type="GO" id="GO:0016020">
    <property type="term" value="C:membrane"/>
    <property type="evidence" value="ECO:0007669"/>
    <property type="project" value="UniProtKB-SubCell"/>
</dbReference>
<keyword evidence="10" id="KW-1185">Reference proteome</keyword>
<gene>
    <name evidence="9" type="ORF">D1223_06425</name>
</gene>
<comment type="caution">
    <text evidence="9">The sequence shown here is derived from an EMBL/GenBank/DDBJ whole genome shotgun (WGS) entry which is preliminary data.</text>
</comment>
<keyword evidence="3 7" id="KW-0812">Transmembrane</keyword>
<evidence type="ECO:0000259" key="8">
    <source>
        <dbReference type="Pfam" id="PF01694"/>
    </source>
</evidence>
<feature type="transmembrane region" description="Helical" evidence="7">
    <location>
        <begin position="138"/>
        <end position="161"/>
    </location>
</feature>
<feature type="transmembrane region" description="Helical" evidence="7">
    <location>
        <begin position="113"/>
        <end position="132"/>
    </location>
</feature>
<dbReference type="AlphaFoldDB" id="A0A399RKJ3"/>
<evidence type="ECO:0000256" key="1">
    <source>
        <dbReference type="ARBA" id="ARBA00004141"/>
    </source>
</evidence>
<comment type="subcellular location">
    <subcellularLocation>
        <location evidence="1">Membrane</location>
        <topology evidence="1">Multi-pass membrane protein</topology>
    </subcellularLocation>
</comment>
<dbReference type="GO" id="GO:0006508">
    <property type="term" value="P:proteolysis"/>
    <property type="evidence" value="ECO:0007669"/>
    <property type="project" value="UniProtKB-KW"/>
</dbReference>
<dbReference type="RefSeq" id="WP_119375599.1">
    <property type="nucleotide sequence ID" value="NZ_QWFX01000006.1"/>
</dbReference>